<evidence type="ECO:0000313" key="3">
    <source>
        <dbReference type="Proteomes" id="UP000199259"/>
    </source>
</evidence>
<feature type="transmembrane region" description="Helical" evidence="1">
    <location>
        <begin position="45"/>
        <end position="63"/>
    </location>
</feature>
<dbReference type="AlphaFoldDB" id="A0A7Z7FC38"/>
<comment type="caution">
    <text evidence="2">The sequence shown here is derived from an EMBL/GenBank/DDBJ whole genome shotgun (WGS) entry which is preliminary data.</text>
</comment>
<feature type="transmembrane region" description="Helical" evidence="1">
    <location>
        <begin position="15"/>
        <end position="33"/>
    </location>
</feature>
<gene>
    <name evidence="2" type="ORF">SAMN04488589_0782</name>
</gene>
<organism evidence="2 3">
    <name type="scientific">Methanolobus vulcani</name>
    <dbReference type="NCBI Taxonomy" id="38026"/>
    <lineage>
        <taxon>Archaea</taxon>
        <taxon>Methanobacteriati</taxon>
        <taxon>Methanobacteriota</taxon>
        <taxon>Stenosarchaea group</taxon>
        <taxon>Methanomicrobia</taxon>
        <taxon>Methanosarcinales</taxon>
        <taxon>Methanosarcinaceae</taxon>
        <taxon>Methanolobus</taxon>
    </lineage>
</organism>
<reference evidence="2 3" key="1">
    <citation type="submission" date="2016-10" db="EMBL/GenBank/DDBJ databases">
        <authorList>
            <person name="Varghese N."/>
            <person name="Submissions S."/>
        </authorList>
    </citation>
    <scope>NUCLEOTIDE SEQUENCE [LARGE SCALE GENOMIC DNA]</scope>
    <source>
        <strain evidence="2 3">PL 12/M</strain>
    </source>
</reference>
<protein>
    <submittedName>
        <fullName evidence="2">Uncharacterized protein</fullName>
    </submittedName>
</protein>
<dbReference type="EMBL" id="FNCA01000002">
    <property type="protein sequence ID" value="SDF52487.1"/>
    <property type="molecule type" value="Genomic_DNA"/>
</dbReference>
<sequence>MYIFTQLAVMIKKNLEIISSIGSVILLIIMFALSHMIRNSIHQEYGFIVSLVVFILVMSVIGLKLNEMN</sequence>
<keyword evidence="1" id="KW-1133">Transmembrane helix</keyword>
<evidence type="ECO:0000256" key="1">
    <source>
        <dbReference type="SAM" id="Phobius"/>
    </source>
</evidence>
<dbReference type="Proteomes" id="UP000199259">
    <property type="component" value="Unassembled WGS sequence"/>
</dbReference>
<evidence type="ECO:0000313" key="2">
    <source>
        <dbReference type="EMBL" id="SDF52487.1"/>
    </source>
</evidence>
<name>A0A7Z7FC38_9EURY</name>
<keyword evidence="1" id="KW-0812">Transmembrane</keyword>
<accession>A0A7Z7FC38</accession>
<keyword evidence="3" id="KW-1185">Reference proteome</keyword>
<keyword evidence="1" id="KW-0472">Membrane</keyword>
<proteinExistence type="predicted"/>